<sequence length="75" mass="7930">GAVLRRYSRTVGKLAADQADLVARFQAWLHASDCAASTVRTYGTVAGEFLPFTGRQGGLASLDTRVIDAFVATLA</sequence>
<protein>
    <submittedName>
        <fullName evidence="1">Integrase/recombinase</fullName>
    </submittedName>
</protein>
<comment type="caution">
    <text evidence="1">The sequence shown here is derived from an EMBL/GenBank/DDBJ whole genome shotgun (WGS) entry which is preliminary data.</text>
</comment>
<dbReference type="EMBL" id="AUZY01005835">
    <property type="protein sequence ID" value="EQD56930.1"/>
    <property type="molecule type" value="Genomic_DNA"/>
</dbReference>
<evidence type="ECO:0000313" key="1">
    <source>
        <dbReference type="EMBL" id="EQD56930.1"/>
    </source>
</evidence>
<reference evidence="1" key="2">
    <citation type="journal article" date="2014" name="ISME J.">
        <title>Microbial stratification in low pH oxic and suboxic macroscopic growths along an acid mine drainage.</title>
        <authorList>
            <person name="Mendez-Garcia C."/>
            <person name="Mesa V."/>
            <person name="Sprenger R.R."/>
            <person name="Richter M."/>
            <person name="Diez M.S."/>
            <person name="Solano J."/>
            <person name="Bargiela R."/>
            <person name="Golyshina O.V."/>
            <person name="Manteca A."/>
            <person name="Ramos J.L."/>
            <person name="Gallego J.R."/>
            <person name="Llorente I."/>
            <person name="Martins Dos Santos V.A."/>
            <person name="Jensen O.N."/>
            <person name="Pelaez A.I."/>
            <person name="Sanchez J."/>
            <person name="Ferrer M."/>
        </authorList>
    </citation>
    <scope>NUCLEOTIDE SEQUENCE</scope>
</reference>
<feature type="non-terminal residue" evidence="1">
    <location>
        <position position="1"/>
    </location>
</feature>
<reference evidence="1" key="1">
    <citation type="submission" date="2013-08" db="EMBL/GenBank/DDBJ databases">
        <authorList>
            <person name="Mendez C."/>
            <person name="Richter M."/>
            <person name="Ferrer M."/>
            <person name="Sanchez J."/>
        </authorList>
    </citation>
    <scope>NUCLEOTIDE SEQUENCE</scope>
</reference>
<feature type="non-terminal residue" evidence="1">
    <location>
        <position position="75"/>
    </location>
</feature>
<dbReference type="AlphaFoldDB" id="T1BSI0"/>
<name>T1BSI0_9ZZZZ</name>
<proteinExistence type="predicted"/>
<organism evidence="1">
    <name type="scientific">mine drainage metagenome</name>
    <dbReference type="NCBI Taxonomy" id="410659"/>
    <lineage>
        <taxon>unclassified sequences</taxon>
        <taxon>metagenomes</taxon>
        <taxon>ecological metagenomes</taxon>
    </lineage>
</organism>
<gene>
    <name evidence="1" type="ORF">B1B_08891</name>
</gene>
<accession>T1BSI0</accession>